<keyword evidence="1" id="KW-1133">Transmembrane helix</keyword>
<evidence type="ECO:0000256" key="1">
    <source>
        <dbReference type="SAM" id="Phobius"/>
    </source>
</evidence>
<protein>
    <submittedName>
        <fullName evidence="2">Uncharacterized protein</fullName>
    </submittedName>
</protein>
<evidence type="ECO:0000313" key="3">
    <source>
        <dbReference type="EMBL" id="QJI04362.1"/>
    </source>
</evidence>
<dbReference type="EMBL" id="MT145173">
    <property type="protein sequence ID" value="QJI04362.1"/>
    <property type="molecule type" value="Genomic_DNA"/>
</dbReference>
<sequence>MTVEELVGNMHGGADMKDHILFVIDSLGEACFILLAIVWFMPWSIWCMRKYNEQD</sequence>
<name>A0A6H2A492_9ZZZZ</name>
<keyword evidence="1" id="KW-0812">Transmembrane</keyword>
<organism evidence="2">
    <name type="scientific">viral metagenome</name>
    <dbReference type="NCBI Taxonomy" id="1070528"/>
    <lineage>
        <taxon>unclassified sequences</taxon>
        <taxon>metagenomes</taxon>
        <taxon>organismal metagenomes</taxon>
    </lineage>
</organism>
<reference evidence="2" key="1">
    <citation type="submission" date="2020-03" db="EMBL/GenBank/DDBJ databases">
        <title>The deep terrestrial virosphere.</title>
        <authorList>
            <person name="Holmfeldt K."/>
            <person name="Nilsson E."/>
            <person name="Simone D."/>
            <person name="Lopez-Fernandez M."/>
            <person name="Wu X."/>
            <person name="de Brujin I."/>
            <person name="Lundin D."/>
            <person name="Andersson A."/>
            <person name="Bertilsson S."/>
            <person name="Dopson M."/>
        </authorList>
    </citation>
    <scope>NUCLEOTIDE SEQUENCE</scope>
    <source>
        <strain evidence="2">TM448A06478</strain>
        <strain evidence="3">TM448B07633</strain>
    </source>
</reference>
<evidence type="ECO:0000313" key="2">
    <source>
        <dbReference type="EMBL" id="QJA55016.1"/>
    </source>
</evidence>
<accession>A0A6H2A492</accession>
<dbReference type="AlphaFoldDB" id="A0A6H2A492"/>
<feature type="transmembrane region" description="Helical" evidence="1">
    <location>
        <begin position="20"/>
        <end position="41"/>
    </location>
</feature>
<dbReference type="EMBL" id="MT144559">
    <property type="protein sequence ID" value="QJA55016.1"/>
    <property type="molecule type" value="Genomic_DNA"/>
</dbReference>
<gene>
    <name evidence="2" type="ORF">TM448A06478_0008</name>
    <name evidence="3" type="ORF">TM448B07633_0002</name>
</gene>
<proteinExistence type="predicted"/>
<keyword evidence="1" id="KW-0472">Membrane</keyword>